<evidence type="ECO:0000313" key="2">
    <source>
        <dbReference type="Proteomes" id="UP001162992"/>
    </source>
</evidence>
<sequence>MENGSAELEVPLLNESDSPRAETDPESQLEVPSDLGDDTPRNGGVLNDEPVFESLDYDPIFNIVSEKSTKSKQARRVYGYTGVTLAKWSITILIGVSVGLVACIIESSQEYLVTRKKNFTQRNISHGLVGTFLGFSSFSISLVLVASCLVLFWAPAAAGGGVTLVMAYLNGTDIPDFFRLRTLVSKIIGSICSISSGLLLGQEGPMVHIGAAIASLLTWMHGTFPNPKKVQSSSDSRSCCNNLRPKAFPFDFHNDKDRREFITAGTAAGLAAAFGAPIGGVLYSLEEASSFWSRKVMWRSLICCTFATMVLALINWWEFSTSLPGSMSFRGLQPVFIVRDLPFFVITSALTGILGAFVNTTHGWLDKLRPRSTHKLLRILEACVVAFISVTLMFVLPLHFGQCLPVPDEKTSSGTMDKDYWFKYTCPDENPNTGVAYYNDLATLFFSLPRQSMQELYQLSGQTKVDFTIQSLGIHSISVLIMFILAYGIATPGGIFMPAMLVGASFGAFIGRVLEAMFPSGNIQPGLHALVGTASMLGGVFRASISLVVIMVEGTGGIDFILPIIVGIVVSNWVAHHVHHAGAYESDLERLGGVYFLQTEPPHQLLAMSASDLMSYNVICFHEIVSVAEVVEVLRSTRHNGFPVLRHSQLDNSSGGGKFVGLILRQQLLLLLEQRAFMEVDSTILSNPRAPKFSPCDKQLSKEMQFLDHAMRVYHHYHYPHRRYLSSRPEALNDLDVDEIMQAISSTNTKPDTPVEGDIRTVSDTPKKVLALDLRPFMNRAPITVRRECSAQRVYHIFRTLGLRHLCVTDSHNRVIGIITRKDIAMAQKQAYVSKSRKSFQHWDSDIRSFNEAREDKKDRDKLFNLP</sequence>
<gene>
    <name evidence="1" type="ORF">O6H91_08G077500</name>
</gene>
<dbReference type="Proteomes" id="UP001162992">
    <property type="component" value="Chromosome 8"/>
</dbReference>
<organism evidence="1 2">
    <name type="scientific">Diphasiastrum complanatum</name>
    <name type="common">Issler's clubmoss</name>
    <name type="synonym">Lycopodium complanatum</name>
    <dbReference type="NCBI Taxonomy" id="34168"/>
    <lineage>
        <taxon>Eukaryota</taxon>
        <taxon>Viridiplantae</taxon>
        <taxon>Streptophyta</taxon>
        <taxon>Embryophyta</taxon>
        <taxon>Tracheophyta</taxon>
        <taxon>Lycopodiopsida</taxon>
        <taxon>Lycopodiales</taxon>
        <taxon>Lycopodiaceae</taxon>
        <taxon>Lycopodioideae</taxon>
        <taxon>Diphasiastrum</taxon>
    </lineage>
</organism>
<proteinExistence type="predicted"/>
<dbReference type="EMBL" id="CM055099">
    <property type="protein sequence ID" value="KAJ7547256.1"/>
    <property type="molecule type" value="Genomic_DNA"/>
</dbReference>
<comment type="caution">
    <text evidence="1">The sequence shown here is derived from an EMBL/GenBank/DDBJ whole genome shotgun (WGS) entry which is preliminary data.</text>
</comment>
<keyword evidence="2" id="KW-1185">Reference proteome</keyword>
<accession>A0ACC2CZ10</accession>
<protein>
    <submittedName>
        <fullName evidence="1">Uncharacterized protein</fullName>
    </submittedName>
</protein>
<name>A0ACC2CZ10_DIPCM</name>
<evidence type="ECO:0000313" key="1">
    <source>
        <dbReference type="EMBL" id="KAJ7547256.1"/>
    </source>
</evidence>
<reference evidence="2" key="1">
    <citation type="journal article" date="2024" name="Proc. Natl. Acad. Sci. U.S.A.">
        <title>Extraordinary preservation of gene collinearity over three hundred million years revealed in homosporous lycophytes.</title>
        <authorList>
            <person name="Li C."/>
            <person name="Wickell D."/>
            <person name="Kuo L.Y."/>
            <person name="Chen X."/>
            <person name="Nie B."/>
            <person name="Liao X."/>
            <person name="Peng D."/>
            <person name="Ji J."/>
            <person name="Jenkins J."/>
            <person name="Williams M."/>
            <person name="Shu S."/>
            <person name="Plott C."/>
            <person name="Barry K."/>
            <person name="Rajasekar S."/>
            <person name="Grimwood J."/>
            <person name="Han X."/>
            <person name="Sun S."/>
            <person name="Hou Z."/>
            <person name="He W."/>
            <person name="Dai G."/>
            <person name="Sun C."/>
            <person name="Schmutz J."/>
            <person name="Leebens-Mack J.H."/>
            <person name="Li F.W."/>
            <person name="Wang L."/>
        </authorList>
    </citation>
    <scope>NUCLEOTIDE SEQUENCE [LARGE SCALE GENOMIC DNA]</scope>
    <source>
        <strain evidence="2">cv. PW_Plant_1</strain>
    </source>
</reference>